<comment type="caution">
    <text evidence="2">The sequence shown here is derived from an EMBL/GenBank/DDBJ whole genome shotgun (WGS) entry which is preliminary data.</text>
</comment>
<keyword evidence="3" id="KW-1185">Reference proteome</keyword>
<evidence type="ECO:0000313" key="2">
    <source>
        <dbReference type="EMBL" id="MBU3877717.1"/>
    </source>
</evidence>
<dbReference type="PANTHER" id="PTHR30575:SF0">
    <property type="entry name" value="XAA-ARG DIPEPTIDASE"/>
    <property type="match status" value="1"/>
</dbReference>
<name>A0ABS6D7Z1_9FIRM</name>
<dbReference type="PIRSF" id="PIRSF037227">
    <property type="entry name" value="Aminobenzoyl-glu_utiliz_pB"/>
    <property type="match status" value="1"/>
</dbReference>
<protein>
    <submittedName>
        <fullName evidence="2">Amidohydrolase</fullName>
    </submittedName>
</protein>
<dbReference type="Pfam" id="PF01546">
    <property type="entry name" value="Peptidase_M20"/>
    <property type="match status" value="1"/>
</dbReference>
<dbReference type="InterPro" id="IPR002933">
    <property type="entry name" value="Peptidase_M20"/>
</dbReference>
<dbReference type="Proteomes" id="UP000723714">
    <property type="component" value="Unassembled WGS sequence"/>
</dbReference>
<reference evidence="2 3" key="1">
    <citation type="submission" date="2021-06" db="EMBL/GenBank/DDBJ databases">
        <title>Faecalicatena sp. nov. isolated from porcine feces.</title>
        <authorList>
            <person name="Oh B.S."/>
            <person name="Lee J.H."/>
        </authorList>
    </citation>
    <scope>NUCLEOTIDE SEQUENCE [LARGE SCALE GENOMIC DNA]</scope>
    <source>
        <strain evidence="2 3">AGMB00832</strain>
    </source>
</reference>
<organism evidence="2 3">
    <name type="scientific">Faecalicatena faecalis</name>
    <dbReference type="NCBI Taxonomy" id="2726362"/>
    <lineage>
        <taxon>Bacteria</taxon>
        <taxon>Bacillati</taxon>
        <taxon>Bacillota</taxon>
        <taxon>Clostridia</taxon>
        <taxon>Lachnospirales</taxon>
        <taxon>Lachnospiraceae</taxon>
        <taxon>Faecalicatena</taxon>
    </lineage>
</organism>
<dbReference type="EMBL" id="JABACJ020000021">
    <property type="protein sequence ID" value="MBU3877717.1"/>
    <property type="molecule type" value="Genomic_DNA"/>
</dbReference>
<dbReference type="InterPro" id="IPR017145">
    <property type="entry name" value="Aminobenzoyl-glu_utiliz_pB"/>
</dbReference>
<proteinExistence type="predicted"/>
<dbReference type="RefSeq" id="WP_216244335.1">
    <property type="nucleotide sequence ID" value="NZ_JABACJ020000021.1"/>
</dbReference>
<evidence type="ECO:0000259" key="1">
    <source>
        <dbReference type="Pfam" id="PF07687"/>
    </source>
</evidence>
<dbReference type="InterPro" id="IPR052030">
    <property type="entry name" value="Peptidase_M20/M20A_hydrolases"/>
</dbReference>
<accession>A0ABS6D7Z1</accession>
<feature type="domain" description="Peptidase M20 dimerisation" evidence="1">
    <location>
        <begin position="184"/>
        <end position="276"/>
    </location>
</feature>
<sequence length="476" mass="52059">MDKNLLDSLMEEKRALFEGISDQIWGFAEPAFHETKSMELQKRTLVEEGFEITEYVADIPTAFKASYGSGRPVIAFLGEYDALPLLSQKADMLKREELNPGGYGHGCGHHLLGTGSVQAVTAVKKYMEKTGLGGTIIYYGCPAEEGEAGKAFMVKGHAFDGCDICLTWHPYAFHVCSMSSLANARVKYRFKGISSHAATSPHLGRSALDAVELMNVGCNYLREHMLPECRIHYAVTNTGGDAPNVVQSEAEVVYAIRAPQNADTLSLFNRVNKVAQGAALMTETEVEISLHSAYADLIQNKTLNEIVYKNMHVFSQIPYTEEDLEYAQQYKNLADKREIEQLKAMAAQFLGEKADAALSEPVVRLMIPPVNLKQGSNDVGDVSQCIPTACFSAACYAMGTAPHTWQAVAQGKSPLAHKGMFFASQVLAATAVNLLEDPDLIVKAKADFDTVMKGKEYVSLIPDGLKPAVLRENQSK</sequence>
<gene>
    <name evidence="2" type="ORF">HGO97_018085</name>
</gene>
<dbReference type="Pfam" id="PF07687">
    <property type="entry name" value="M20_dimer"/>
    <property type="match status" value="1"/>
</dbReference>
<dbReference type="NCBIfam" id="TIGR01891">
    <property type="entry name" value="amidohydrolases"/>
    <property type="match status" value="1"/>
</dbReference>
<evidence type="ECO:0000313" key="3">
    <source>
        <dbReference type="Proteomes" id="UP000723714"/>
    </source>
</evidence>
<dbReference type="PANTHER" id="PTHR30575">
    <property type="entry name" value="PEPTIDASE M20"/>
    <property type="match status" value="1"/>
</dbReference>
<dbReference type="InterPro" id="IPR017439">
    <property type="entry name" value="Amidohydrolase"/>
</dbReference>
<dbReference type="InterPro" id="IPR011650">
    <property type="entry name" value="Peptidase_M20_dimer"/>
</dbReference>